<feature type="domain" description="BTB" evidence="2">
    <location>
        <begin position="36"/>
        <end position="105"/>
    </location>
</feature>
<sequence>MSSPGTASPGAKRQRTDCNRGDGKTFIELLNSGAMSDIIVTVGPEKDFFELHKNIITLQSNLLETLCSEGSKKPGTTELILPQVDGHTFRIILEWMYDGKRALRQLDNDEKFLTIYKAADFLDMPQLKIDIIGLLSHMIAIDFKQQNDPGYVRIVASPKELVRKIGSSSHLRDWEALKPLFGVMVKEYTTSPKDEFKDGDPNGKELMLALAIDALEEERLARARCTSCILCPDHYQRPKEKT</sequence>
<dbReference type="EMBL" id="JAVHNQ010000018">
    <property type="protein sequence ID" value="KAK6330421.1"/>
    <property type="molecule type" value="Genomic_DNA"/>
</dbReference>
<dbReference type="SUPFAM" id="SSF54695">
    <property type="entry name" value="POZ domain"/>
    <property type="match status" value="1"/>
</dbReference>
<accession>A0AAV9TXL6</accession>
<comment type="caution">
    <text evidence="3">The sequence shown here is derived from an EMBL/GenBank/DDBJ whole genome shotgun (WGS) entry which is preliminary data.</text>
</comment>
<gene>
    <name evidence="3" type="ORF">TWF696_003518</name>
</gene>
<keyword evidence="4" id="KW-1185">Reference proteome</keyword>
<feature type="region of interest" description="Disordered" evidence="1">
    <location>
        <begin position="1"/>
        <end position="20"/>
    </location>
</feature>
<evidence type="ECO:0000313" key="3">
    <source>
        <dbReference type="EMBL" id="KAK6330421.1"/>
    </source>
</evidence>
<dbReference type="InterPro" id="IPR011333">
    <property type="entry name" value="SKP1/BTB/POZ_sf"/>
</dbReference>
<dbReference type="Proteomes" id="UP001375240">
    <property type="component" value="Unassembled WGS sequence"/>
</dbReference>
<dbReference type="Pfam" id="PF00651">
    <property type="entry name" value="BTB"/>
    <property type="match status" value="1"/>
</dbReference>
<evidence type="ECO:0000259" key="2">
    <source>
        <dbReference type="PROSITE" id="PS50097"/>
    </source>
</evidence>
<protein>
    <recommendedName>
        <fullName evidence="2">BTB domain-containing protein</fullName>
    </recommendedName>
</protein>
<organism evidence="3 4">
    <name type="scientific">Orbilia brochopaga</name>
    <dbReference type="NCBI Taxonomy" id="3140254"/>
    <lineage>
        <taxon>Eukaryota</taxon>
        <taxon>Fungi</taxon>
        <taxon>Dikarya</taxon>
        <taxon>Ascomycota</taxon>
        <taxon>Pezizomycotina</taxon>
        <taxon>Orbiliomycetes</taxon>
        <taxon>Orbiliales</taxon>
        <taxon>Orbiliaceae</taxon>
        <taxon>Orbilia</taxon>
    </lineage>
</organism>
<evidence type="ECO:0000313" key="4">
    <source>
        <dbReference type="Proteomes" id="UP001375240"/>
    </source>
</evidence>
<name>A0AAV9TXL6_9PEZI</name>
<dbReference type="SMART" id="SM00225">
    <property type="entry name" value="BTB"/>
    <property type="match status" value="1"/>
</dbReference>
<reference evidence="3 4" key="1">
    <citation type="submission" date="2019-10" db="EMBL/GenBank/DDBJ databases">
        <authorList>
            <person name="Palmer J.M."/>
        </authorList>
    </citation>
    <scope>NUCLEOTIDE SEQUENCE [LARGE SCALE GENOMIC DNA]</scope>
    <source>
        <strain evidence="3 4">TWF696</strain>
    </source>
</reference>
<evidence type="ECO:0000256" key="1">
    <source>
        <dbReference type="SAM" id="MobiDB-lite"/>
    </source>
</evidence>
<dbReference type="PROSITE" id="PS50097">
    <property type="entry name" value="BTB"/>
    <property type="match status" value="1"/>
</dbReference>
<dbReference type="AlphaFoldDB" id="A0AAV9TXL6"/>
<dbReference type="CDD" id="cd18186">
    <property type="entry name" value="BTB_POZ_ZBTB_KLHL-like"/>
    <property type="match status" value="1"/>
</dbReference>
<dbReference type="InterPro" id="IPR000210">
    <property type="entry name" value="BTB/POZ_dom"/>
</dbReference>
<dbReference type="Gene3D" id="3.30.710.10">
    <property type="entry name" value="Potassium Channel Kv1.1, Chain A"/>
    <property type="match status" value="1"/>
</dbReference>
<proteinExistence type="predicted"/>